<dbReference type="AlphaFoldDB" id="A9DXD4"/>
<dbReference type="InterPro" id="IPR026444">
    <property type="entry name" value="Secre_tail"/>
</dbReference>
<feature type="domain" description="Secretion system C-terminal sorting" evidence="2">
    <location>
        <begin position="251"/>
        <end position="322"/>
    </location>
</feature>
<dbReference type="GO" id="GO:0004527">
    <property type="term" value="F:exonuclease activity"/>
    <property type="evidence" value="ECO:0007669"/>
    <property type="project" value="UniProtKB-KW"/>
</dbReference>
<dbReference type="EMBL" id="ABIB01000005">
    <property type="protein sequence ID" value="EDP95990.1"/>
    <property type="molecule type" value="Genomic_DNA"/>
</dbReference>
<keyword evidence="4" id="KW-1185">Reference proteome</keyword>
<dbReference type="eggNOG" id="COG5492">
    <property type="taxonomic scope" value="Bacteria"/>
</dbReference>
<comment type="caution">
    <text evidence="3">The sequence shown here is derived from an EMBL/GenBank/DDBJ whole genome shotgun (WGS) entry which is preliminary data.</text>
</comment>
<dbReference type="HOGENOM" id="CLU_859919_0_0_10"/>
<keyword evidence="3" id="KW-0269">Exonuclease</keyword>
<dbReference type="Proteomes" id="UP000002945">
    <property type="component" value="Unassembled WGS sequence"/>
</dbReference>
<dbReference type="STRING" id="391587.KAOT1_07473"/>
<name>A9DXD4_9FLAO</name>
<keyword evidence="3" id="KW-0540">Nuclease</keyword>
<evidence type="ECO:0000313" key="3">
    <source>
        <dbReference type="EMBL" id="EDP95990.1"/>
    </source>
</evidence>
<organism evidence="3 4">
    <name type="scientific">Kordia algicida OT-1</name>
    <dbReference type="NCBI Taxonomy" id="391587"/>
    <lineage>
        <taxon>Bacteria</taxon>
        <taxon>Pseudomonadati</taxon>
        <taxon>Bacteroidota</taxon>
        <taxon>Flavobacteriia</taxon>
        <taxon>Flavobacteriales</taxon>
        <taxon>Flavobacteriaceae</taxon>
        <taxon>Kordia</taxon>
    </lineage>
</organism>
<dbReference type="Pfam" id="PF18962">
    <property type="entry name" value="Por_Secre_tail"/>
    <property type="match status" value="1"/>
</dbReference>
<evidence type="ECO:0000256" key="1">
    <source>
        <dbReference type="ARBA" id="ARBA00022729"/>
    </source>
</evidence>
<reference evidence="3 4" key="1">
    <citation type="journal article" date="2011" name="J. Bacteriol.">
        <title>Genome sequence of the algicidal bacterium Kordia algicida OT-1.</title>
        <authorList>
            <person name="Lee H.S."/>
            <person name="Kang S.G."/>
            <person name="Kwon K.K."/>
            <person name="Lee J.H."/>
            <person name="Kim S.J."/>
        </authorList>
    </citation>
    <scope>NUCLEOTIDE SEQUENCE [LARGE SCALE GENOMIC DNA]</scope>
    <source>
        <strain evidence="3 4">OT-1</strain>
    </source>
</reference>
<keyword evidence="3" id="KW-0378">Hydrolase</keyword>
<keyword evidence="3" id="KW-0255">Endonuclease</keyword>
<sequence length="323" mass="34206">MTKKLLIIALFTAFFTQISYGQWSLGDIAFTGYQGDNGGNPDGSQDEFTFVLLRDVTAGEQISFTENGWLAAGGFRTGENTCTLEFTMPLTCGTQVSITAVPFAAIEDGNGMSAGTLTGSGLSLATSGDQIFAYDPANTPSSTDESGFIAAIQMNGGWDADASSSTTSAQPAVFASNPGTSVAISPEVDNAVYNCTDLEDDDVAVLRATIHDPANWNTNNTTPFDQPACGEMSCTTLSTDVFDFTGSDFSIYPNPSNGKFTIRNRGIAIQEITITDINGRTLEVIEMSGSRSSQDLSLNLKTGIYFVTLTSDDASTTKKLIIK</sequence>
<gene>
    <name evidence="3" type="ORF">KAOT1_07473</name>
</gene>
<dbReference type="RefSeq" id="WP_007094061.1">
    <property type="nucleotide sequence ID" value="NZ_CP142125.1"/>
</dbReference>
<proteinExistence type="predicted"/>
<dbReference type="GO" id="GO:0004519">
    <property type="term" value="F:endonuclease activity"/>
    <property type="evidence" value="ECO:0007669"/>
    <property type="project" value="UniProtKB-KW"/>
</dbReference>
<accession>A9DXD4</accession>
<evidence type="ECO:0000313" key="4">
    <source>
        <dbReference type="Proteomes" id="UP000002945"/>
    </source>
</evidence>
<protein>
    <submittedName>
        <fullName evidence="3">Endonuclease/exonuclease/phosphatase</fullName>
    </submittedName>
</protein>
<dbReference type="OrthoDB" id="1467228at2"/>
<evidence type="ECO:0000259" key="2">
    <source>
        <dbReference type="Pfam" id="PF18962"/>
    </source>
</evidence>
<dbReference type="NCBIfam" id="TIGR04183">
    <property type="entry name" value="Por_Secre_tail"/>
    <property type="match status" value="1"/>
</dbReference>
<keyword evidence="1" id="KW-0732">Signal</keyword>